<dbReference type="AlphaFoldDB" id="A0A8E2AWI1"/>
<dbReference type="Pfam" id="PF00808">
    <property type="entry name" value="CBFD_NFYB_HMF"/>
    <property type="match status" value="1"/>
</dbReference>
<dbReference type="InterPro" id="IPR003958">
    <property type="entry name" value="CBFA_NFYB_domain"/>
</dbReference>
<feature type="compositionally biased region" description="Basic and acidic residues" evidence="1">
    <location>
        <begin position="252"/>
        <end position="264"/>
    </location>
</feature>
<dbReference type="Proteomes" id="UP000250043">
    <property type="component" value="Unassembled WGS sequence"/>
</dbReference>
<feature type="region of interest" description="Disordered" evidence="1">
    <location>
        <begin position="181"/>
        <end position="304"/>
    </location>
</feature>
<evidence type="ECO:0000256" key="1">
    <source>
        <dbReference type="SAM" id="MobiDB-lite"/>
    </source>
</evidence>
<gene>
    <name evidence="3" type="ORF">OBBRIDRAFT_493309</name>
</gene>
<dbReference type="EMBL" id="KV722378">
    <property type="protein sequence ID" value="OCH91866.1"/>
    <property type="molecule type" value="Genomic_DNA"/>
</dbReference>
<accession>A0A8E2AWI1</accession>
<keyword evidence="4" id="KW-1185">Reference proteome</keyword>
<dbReference type="GO" id="GO:0046982">
    <property type="term" value="F:protein heterodimerization activity"/>
    <property type="evidence" value="ECO:0007669"/>
    <property type="project" value="InterPro"/>
</dbReference>
<organism evidence="3 4">
    <name type="scientific">Obba rivulosa</name>
    <dbReference type="NCBI Taxonomy" id="1052685"/>
    <lineage>
        <taxon>Eukaryota</taxon>
        <taxon>Fungi</taxon>
        <taxon>Dikarya</taxon>
        <taxon>Basidiomycota</taxon>
        <taxon>Agaricomycotina</taxon>
        <taxon>Agaricomycetes</taxon>
        <taxon>Polyporales</taxon>
        <taxon>Gelatoporiaceae</taxon>
        <taxon>Obba</taxon>
    </lineage>
</organism>
<feature type="compositionally biased region" description="Basic and acidic residues" evidence="1">
    <location>
        <begin position="288"/>
        <end position="301"/>
    </location>
</feature>
<reference evidence="3 4" key="1">
    <citation type="submission" date="2016-07" db="EMBL/GenBank/DDBJ databases">
        <title>Draft genome of the white-rot fungus Obba rivulosa 3A-2.</title>
        <authorList>
            <consortium name="DOE Joint Genome Institute"/>
            <person name="Miettinen O."/>
            <person name="Riley R."/>
            <person name="Acob R."/>
            <person name="Barry K."/>
            <person name="Cullen D."/>
            <person name="De Vries R."/>
            <person name="Hainaut M."/>
            <person name="Hatakka A."/>
            <person name="Henrissat B."/>
            <person name="Hilden K."/>
            <person name="Kuo R."/>
            <person name="Labutti K."/>
            <person name="Lipzen A."/>
            <person name="Makela M.R."/>
            <person name="Sandor L."/>
            <person name="Spatafora J.W."/>
            <person name="Grigoriev I.V."/>
            <person name="Hibbett D.S."/>
        </authorList>
    </citation>
    <scope>NUCLEOTIDE SEQUENCE [LARGE SCALE GENOMIC DNA]</scope>
    <source>
        <strain evidence="3 4">3A-2</strain>
    </source>
</reference>
<protein>
    <recommendedName>
        <fullName evidence="2">Transcription factor CBF/NF-Y/archaeal histone domain-containing protein</fullName>
    </recommendedName>
</protein>
<proteinExistence type="predicted"/>
<name>A0A8E2AWI1_9APHY</name>
<feature type="domain" description="Transcription factor CBF/NF-Y/archaeal histone" evidence="2">
    <location>
        <begin position="60"/>
        <end position="120"/>
    </location>
</feature>
<dbReference type="SUPFAM" id="SSF47113">
    <property type="entry name" value="Histone-fold"/>
    <property type="match status" value="1"/>
</dbReference>
<dbReference type="Gene3D" id="1.10.20.10">
    <property type="entry name" value="Histone, subunit A"/>
    <property type="match status" value="1"/>
</dbReference>
<dbReference type="InterPro" id="IPR009072">
    <property type="entry name" value="Histone-fold"/>
</dbReference>
<evidence type="ECO:0000259" key="2">
    <source>
        <dbReference type="Pfam" id="PF00808"/>
    </source>
</evidence>
<feature type="compositionally biased region" description="Acidic residues" evidence="1">
    <location>
        <begin position="17"/>
        <end position="35"/>
    </location>
</feature>
<evidence type="ECO:0000313" key="4">
    <source>
        <dbReference type="Proteomes" id="UP000250043"/>
    </source>
</evidence>
<dbReference type="OrthoDB" id="636685at2759"/>
<evidence type="ECO:0000313" key="3">
    <source>
        <dbReference type="EMBL" id="OCH91866.1"/>
    </source>
</evidence>
<sequence length="402" mass="42257">MTLGFGQAAMPPSSEFDSADEEIDQLDSDLEDEPGADARPAGPSKTRPRRSGERVPGHTLLPQPRLENILHADGSGGQLSKEALFMLSVATEEFLKRFAAAGLREASAARRSVVNYRDVARVAQAQPEFRFLEDIMPVPLALAEALQRRATKEKEMLLDDPAVSAAPTVTAPITTSFAGPSASISHAHTPGISVDAGASASTAGRGKSKARQTNGRATNGVPSANGSAAPHADTPPHPEPAKRGGGRVSKPSRPERGGYDERKRAASAVEQRARADAHGEGSAGGRALSERCRARPARDRAGAGAERPCVVGRALPPPPPLAFPFTYADGARVGVPPAADGPCERVPAELWVDIQRREPWEDDLFEGGAAEAGSVGAGRCCVLRFVRVEVRSGLLGWCIMAV</sequence>
<feature type="compositionally biased region" description="Polar residues" evidence="1">
    <location>
        <begin position="211"/>
        <end position="226"/>
    </location>
</feature>
<feature type="region of interest" description="Disordered" evidence="1">
    <location>
        <begin position="1"/>
        <end position="63"/>
    </location>
</feature>